<gene>
    <name evidence="2" type="ORF">AVDCRST_MAG32-705</name>
</gene>
<dbReference type="AlphaFoldDB" id="A0A6J4MXQ3"/>
<organism evidence="2">
    <name type="scientific">uncultured Nocardioides sp</name>
    <dbReference type="NCBI Taxonomy" id="198441"/>
    <lineage>
        <taxon>Bacteria</taxon>
        <taxon>Bacillati</taxon>
        <taxon>Actinomycetota</taxon>
        <taxon>Actinomycetes</taxon>
        <taxon>Propionibacteriales</taxon>
        <taxon>Nocardioidaceae</taxon>
        <taxon>Nocardioides</taxon>
        <taxon>environmental samples</taxon>
    </lineage>
</organism>
<dbReference type="PROSITE" id="PS51819">
    <property type="entry name" value="VOC"/>
    <property type="match status" value="1"/>
</dbReference>
<dbReference type="InterPro" id="IPR037523">
    <property type="entry name" value="VOC_core"/>
</dbReference>
<dbReference type="Pfam" id="PF00903">
    <property type="entry name" value="Glyoxalase"/>
    <property type="match status" value="1"/>
</dbReference>
<dbReference type="InterPro" id="IPR004360">
    <property type="entry name" value="Glyas_Fos-R_dOase_dom"/>
</dbReference>
<accession>A0A6J4MXQ3</accession>
<dbReference type="EMBL" id="CADCUM010000027">
    <property type="protein sequence ID" value="CAA9370522.1"/>
    <property type="molecule type" value="Genomic_DNA"/>
</dbReference>
<dbReference type="SUPFAM" id="SSF54593">
    <property type="entry name" value="Glyoxalase/Bleomycin resistance protein/Dihydroxybiphenyl dioxygenase"/>
    <property type="match status" value="1"/>
</dbReference>
<dbReference type="PANTHER" id="PTHR33993:SF5">
    <property type="entry name" value="GLYOXALASE"/>
    <property type="match status" value="1"/>
</dbReference>
<name>A0A6J4MXQ3_9ACTN</name>
<feature type="domain" description="VOC" evidence="1">
    <location>
        <begin position="6"/>
        <end position="119"/>
    </location>
</feature>
<evidence type="ECO:0000313" key="2">
    <source>
        <dbReference type="EMBL" id="CAA9370522.1"/>
    </source>
</evidence>
<sequence>MERVTGIGGFFFKTSDPDRSAAWYAKHLGVEPPPPSYETSSWWQESGPTVFAGMPMGSDHFDGAERSWSINFRVADLDKMVDQLRRAGVEVDVDPEEYPNGRFANLRDPDGNGVQLWQAAGADATGPVSRAALD</sequence>
<reference evidence="2" key="1">
    <citation type="submission" date="2020-02" db="EMBL/GenBank/DDBJ databases">
        <authorList>
            <person name="Meier V. D."/>
        </authorList>
    </citation>
    <scope>NUCLEOTIDE SEQUENCE</scope>
    <source>
        <strain evidence="2">AVDCRST_MAG32</strain>
    </source>
</reference>
<dbReference type="InterPro" id="IPR052164">
    <property type="entry name" value="Anthracycline_SecMetBiosynth"/>
</dbReference>
<dbReference type="PANTHER" id="PTHR33993">
    <property type="entry name" value="GLYOXALASE-RELATED"/>
    <property type="match status" value="1"/>
</dbReference>
<dbReference type="Gene3D" id="3.10.180.10">
    <property type="entry name" value="2,3-Dihydroxybiphenyl 1,2-Dioxygenase, domain 1"/>
    <property type="match status" value="1"/>
</dbReference>
<proteinExistence type="predicted"/>
<dbReference type="InterPro" id="IPR029068">
    <property type="entry name" value="Glyas_Bleomycin-R_OHBP_Dase"/>
</dbReference>
<protein>
    <recommendedName>
        <fullName evidence="1">VOC domain-containing protein</fullName>
    </recommendedName>
</protein>
<evidence type="ECO:0000259" key="1">
    <source>
        <dbReference type="PROSITE" id="PS51819"/>
    </source>
</evidence>